<feature type="transmembrane region" description="Helical" evidence="1">
    <location>
        <begin position="71"/>
        <end position="89"/>
    </location>
</feature>
<dbReference type="Pfam" id="PF12277">
    <property type="entry name" value="DUF3618"/>
    <property type="match status" value="1"/>
</dbReference>
<evidence type="ECO:0000313" key="2">
    <source>
        <dbReference type="EMBL" id="ORV82399.1"/>
    </source>
</evidence>
<accession>A0A1X1W741</accession>
<dbReference type="Proteomes" id="UP000193622">
    <property type="component" value="Unassembled WGS sequence"/>
</dbReference>
<proteinExistence type="predicted"/>
<keyword evidence="1" id="KW-1133">Transmembrane helix</keyword>
<dbReference type="InterPro" id="IPR022062">
    <property type="entry name" value="DUF3618"/>
</dbReference>
<keyword evidence="1" id="KW-0812">Transmembrane</keyword>
<keyword evidence="1" id="KW-0472">Membrane</keyword>
<name>A0A1X1W741_MYCIR</name>
<protein>
    <recommendedName>
        <fullName evidence="4">DUF3618 domain-containing protein</fullName>
    </recommendedName>
</protein>
<evidence type="ECO:0000256" key="1">
    <source>
        <dbReference type="SAM" id="Phobius"/>
    </source>
</evidence>
<evidence type="ECO:0000313" key="3">
    <source>
        <dbReference type="Proteomes" id="UP000193622"/>
    </source>
</evidence>
<sequence>MAPEPEPRPDADIDELKADIEQTRTELGETVGALTDKLDVKGRAEDAIHDAKDAVVQRSHNAVDTVKQRPAVPVALLVGVVLGVGLIIWQRRRR</sequence>
<organism evidence="2 3">
    <name type="scientific">Mycolicibacterium iranicum</name>
    <name type="common">Mycobacterium iranicum</name>
    <dbReference type="NCBI Taxonomy" id="912594"/>
    <lineage>
        <taxon>Bacteria</taxon>
        <taxon>Bacillati</taxon>
        <taxon>Actinomycetota</taxon>
        <taxon>Actinomycetes</taxon>
        <taxon>Mycobacteriales</taxon>
        <taxon>Mycobacteriaceae</taxon>
        <taxon>Mycolicibacterium</taxon>
    </lineage>
</organism>
<dbReference type="EMBL" id="LQPC01000065">
    <property type="protein sequence ID" value="ORV82399.1"/>
    <property type="molecule type" value="Genomic_DNA"/>
</dbReference>
<dbReference type="AlphaFoldDB" id="A0A1X1W741"/>
<gene>
    <name evidence="2" type="ORF">AWC12_27725</name>
</gene>
<dbReference type="RefSeq" id="WP_024446686.1">
    <property type="nucleotide sequence ID" value="NZ_LQPC01000065.1"/>
</dbReference>
<evidence type="ECO:0008006" key="4">
    <source>
        <dbReference type="Google" id="ProtNLM"/>
    </source>
</evidence>
<reference evidence="2 3" key="1">
    <citation type="submission" date="2016-01" db="EMBL/GenBank/DDBJ databases">
        <title>The new phylogeny of the genus Mycobacterium.</title>
        <authorList>
            <person name="Tarcisio F."/>
            <person name="Conor M."/>
            <person name="Antonella G."/>
            <person name="Elisabetta G."/>
            <person name="Giulia F.S."/>
            <person name="Sara T."/>
            <person name="Anna F."/>
            <person name="Clotilde B."/>
            <person name="Roberto B."/>
            <person name="Veronica D.S."/>
            <person name="Fabio R."/>
            <person name="Monica P."/>
            <person name="Olivier J."/>
            <person name="Enrico T."/>
            <person name="Nicola S."/>
        </authorList>
    </citation>
    <scope>NUCLEOTIDE SEQUENCE [LARGE SCALE GENOMIC DNA]</scope>
    <source>
        <strain evidence="2 3">DSM 45541</strain>
    </source>
</reference>
<comment type="caution">
    <text evidence="2">The sequence shown here is derived from an EMBL/GenBank/DDBJ whole genome shotgun (WGS) entry which is preliminary data.</text>
</comment>